<reference evidence="1 2" key="1">
    <citation type="journal article" date="2010" name="Nature">
        <title>Genome sequencing and analysis of the model grass Brachypodium distachyon.</title>
        <authorList>
            <consortium name="International Brachypodium Initiative"/>
        </authorList>
    </citation>
    <scope>NUCLEOTIDE SEQUENCE [LARGE SCALE GENOMIC DNA]</scope>
    <source>
        <strain evidence="1 2">Bd21</strain>
    </source>
</reference>
<evidence type="ECO:0000313" key="1">
    <source>
        <dbReference type="EMBL" id="KQJ96676.1"/>
    </source>
</evidence>
<evidence type="ECO:0000313" key="3">
    <source>
        <dbReference type="Proteomes" id="UP000008810"/>
    </source>
</evidence>
<keyword evidence="3" id="KW-1185">Reference proteome</keyword>
<protein>
    <submittedName>
        <fullName evidence="1 2">Uncharacterized protein</fullName>
    </submittedName>
</protein>
<reference evidence="1" key="2">
    <citation type="submission" date="2017-06" db="EMBL/GenBank/DDBJ databases">
        <title>WGS assembly of Brachypodium distachyon.</title>
        <authorList>
            <consortium name="The International Brachypodium Initiative"/>
            <person name="Lucas S."/>
            <person name="Harmon-Smith M."/>
            <person name="Lail K."/>
            <person name="Tice H."/>
            <person name="Grimwood J."/>
            <person name="Bruce D."/>
            <person name="Barry K."/>
            <person name="Shu S."/>
            <person name="Lindquist E."/>
            <person name="Wang M."/>
            <person name="Pitluck S."/>
            <person name="Vogel J.P."/>
            <person name="Garvin D.F."/>
            <person name="Mockler T.C."/>
            <person name="Schmutz J."/>
            <person name="Rokhsar D."/>
            <person name="Bevan M.W."/>
        </authorList>
    </citation>
    <scope>NUCLEOTIDE SEQUENCE</scope>
    <source>
        <strain evidence="1">Bd21</strain>
    </source>
</reference>
<accession>A0A0Q3FER7</accession>
<dbReference type="EnsemblPlants" id="KQJ96676">
    <property type="protein sequence ID" value="KQJ96676"/>
    <property type="gene ID" value="BRADI_3g26633v3"/>
</dbReference>
<evidence type="ECO:0000313" key="2">
    <source>
        <dbReference type="EnsemblPlants" id="KQJ96676"/>
    </source>
</evidence>
<dbReference type="Gramene" id="KQJ96676">
    <property type="protein sequence ID" value="KQJ96676"/>
    <property type="gene ID" value="BRADI_3g26633v3"/>
</dbReference>
<name>A0A0Q3FER7_BRADI</name>
<dbReference type="AlphaFoldDB" id="A0A0Q3FER7"/>
<organism evidence="1">
    <name type="scientific">Brachypodium distachyon</name>
    <name type="common">Purple false brome</name>
    <name type="synonym">Trachynia distachya</name>
    <dbReference type="NCBI Taxonomy" id="15368"/>
    <lineage>
        <taxon>Eukaryota</taxon>
        <taxon>Viridiplantae</taxon>
        <taxon>Streptophyta</taxon>
        <taxon>Embryophyta</taxon>
        <taxon>Tracheophyta</taxon>
        <taxon>Spermatophyta</taxon>
        <taxon>Magnoliopsida</taxon>
        <taxon>Liliopsida</taxon>
        <taxon>Poales</taxon>
        <taxon>Poaceae</taxon>
        <taxon>BOP clade</taxon>
        <taxon>Pooideae</taxon>
        <taxon>Stipodae</taxon>
        <taxon>Brachypodieae</taxon>
        <taxon>Brachypodium</taxon>
    </lineage>
</organism>
<dbReference type="InParanoid" id="A0A0Q3FER7"/>
<proteinExistence type="predicted"/>
<gene>
    <name evidence="1" type="ORF">BRADI_3g26633v3</name>
</gene>
<reference evidence="2" key="3">
    <citation type="submission" date="2018-08" db="UniProtKB">
        <authorList>
            <consortium name="EnsemblPlants"/>
        </authorList>
    </citation>
    <scope>IDENTIFICATION</scope>
    <source>
        <strain evidence="2">cv. Bd21</strain>
    </source>
</reference>
<dbReference type="Proteomes" id="UP000008810">
    <property type="component" value="Chromosome 3"/>
</dbReference>
<dbReference type="EMBL" id="CM000882">
    <property type="protein sequence ID" value="KQJ96676.1"/>
    <property type="molecule type" value="Genomic_DNA"/>
</dbReference>
<sequence>MLRKILMTSDMKSIDSDSGKDRIRVAYTMLVMATFLTPTGGTAKVSDEALSVISDPSKIGSFDWAKLVVEVLQEGAKRVQSGLNFAQPKVEVQGCLHSDDGAGGLRVSPLLNSTGGPCPSTPYLGLVTASSPVGIKINTDDAEMEMGDAENWQVDCRLDINDRAVFDSTPPRPAKLMPVRKTPTIAPTGSCVLLVADEETAISDIGSEGLYISEDEPVWDVGNAISAGTTIARSEQWGSDMILPFAMGLSHKLPSLDACMDLYKSLMDLQEPETMKHLFPTEIKMSGEKNATHL</sequence>